<dbReference type="PROSITE" id="PS51257">
    <property type="entry name" value="PROKAR_LIPOPROTEIN"/>
    <property type="match status" value="1"/>
</dbReference>
<evidence type="ECO:0008006" key="4">
    <source>
        <dbReference type="Google" id="ProtNLM"/>
    </source>
</evidence>
<keyword evidence="3" id="KW-1185">Reference proteome</keyword>
<protein>
    <recommendedName>
        <fullName evidence="4">Lipoprotein</fullName>
    </recommendedName>
</protein>
<dbReference type="RefSeq" id="WP_089373178.1">
    <property type="nucleotide sequence ID" value="NZ_BMEP01000004.1"/>
</dbReference>
<dbReference type="EMBL" id="FZNY01000007">
    <property type="protein sequence ID" value="SNS16372.1"/>
    <property type="molecule type" value="Genomic_DNA"/>
</dbReference>
<feature type="signal peptide" evidence="1">
    <location>
        <begin position="1"/>
        <end position="24"/>
    </location>
</feature>
<accession>A0A239C911</accession>
<organism evidence="2 3">
    <name type="scientific">Dokdonia pacifica</name>
    <dbReference type="NCBI Taxonomy" id="1627892"/>
    <lineage>
        <taxon>Bacteria</taxon>
        <taxon>Pseudomonadati</taxon>
        <taxon>Bacteroidota</taxon>
        <taxon>Flavobacteriia</taxon>
        <taxon>Flavobacteriales</taxon>
        <taxon>Flavobacteriaceae</taxon>
        <taxon>Dokdonia</taxon>
    </lineage>
</organism>
<dbReference type="AlphaFoldDB" id="A0A239C911"/>
<feature type="chain" id="PRO_5012353615" description="Lipoprotein" evidence="1">
    <location>
        <begin position="25"/>
        <end position="147"/>
    </location>
</feature>
<keyword evidence="1" id="KW-0732">Signal</keyword>
<sequence length="147" mass="16904">MKKILRFSLIVSLVLFIISCNKNSASTNDAHESNTSFQTDTVKSVKFQEKSREIIDPNAPPKYANKAIVVEMLIAKCNNPKAPLTEEQINQINERANGMKVTTFKNQHSCSMFQRRMAQYIKSKVLTPEQLSLYPRRKSKRKNNVKR</sequence>
<reference evidence="2 3" key="1">
    <citation type="submission" date="2017-06" db="EMBL/GenBank/DDBJ databases">
        <authorList>
            <person name="Kim H.J."/>
            <person name="Triplett B.A."/>
        </authorList>
    </citation>
    <scope>NUCLEOTIDE SEQUENCE [LARGE SCALE GENOMIC DNA]</scope>
    <source>
        <strain evidence="2 3">DSM 25597</strain>
    </source>
</reference>
<evidence type="ECO:0000313" key="3">
    <source>
        <dbReference type="Proteomes" id="UP000198379"/>
    </source>
</evidence>
<evidence type="ECO:0000313" key="2">
    <source>
        <dbReference type="EMBL" id="SNS16372.1"/>
    </source>
</evidence>
<proteinExistence type="predicted"/>
<gene>
    <name evidence="2" type="ORF">SAMN06265376_107181</name>
</gene>
<evidence type="ECO:0000256" key="1">
    <source>
        <dbReference type="SAM" id="SignalP"/>
    </source>
</evidence>
<name>A0A239C911_9FLAO</name>
<dbReference type="Proteomes" id="UP000198379">
    <property type="component" value="Unassembled WGS sequence"/>
</dbReference>